<evidence type="ECO:0000313" key="12">
    <source>
        <dbReference type="EMBL" id="CAL4775211.1"/>
    </source>
</evidence>
<comment type="caution">
    <text evidence="10">The sequence shown here is derived from an EMBL/GenBank/DDBJ whole genome shotgun (WGS) entry which is preliminary data.</text>
</comment>
<keyword evidence="3" id="KW-0445">Lipid transport</keyword>
<evidence type="ECO:0000256" key="5">
    <source>
        <dbReference type="ARBA" id="ARBA00023136"/>
    </source>
</evidence>
<evidence type="ECO:0000256" key="6">
    <source>
        <dbReference type="SAM" id="MobiDB-lite"/>
    </source>
</evidence>
<feature type="region of interest" description="Disordered" evidence="6">
    <location>
        <begin position="780"/>
        <end position="803"/>
    </location>
</feature>
<evidence type="ECO:0000313" key="10">
    <source>
        <dbReference type="EMBL" id="CAI3987899.1"/>
    </source>
</evidence>
<dbReference type="SUPFAM" id="SSF49562">
    <property type="entry name" value="C2 domain (Calcium/lipid-binding domain, CaLB)"/>
    <property type="match status" value="1"/>
</dbReference>
<gene>
    <name evidence="10" type="ORF">C1SCF055_LOCUS15137</name>
</gene>
<dbReference type="PROSITE" id="PS00018">
    <property type="entry name" value="EF_HAND_1"/>
    <property type="match status" value="1"/>
</dbReference>
<feature type="region of interest" description="Disordered" evidence="6">
    <location>
        <begin position="976"/>
        <end position="1029"/>
    </location>
</feature>
<feature type="domain" description="C2" evidence="7">
    <location>
        <begin position="1397"/>
        <end position="1525"/>
    </location>
</feature>
<dbReference type="Gene3D" id="2.60.40.150">
    <property type="entry name" value="C2 domain"/>
    <property type="match status" value="1"/>
</dbReference>
<dbReference type="EMBL" id="CAMXCT030001216">
    <property type="protein sequence ID" value="CAL4775211.1"/>
    <property type="molecule type" value="Genomic_DNA"/>
</dbReference>
<protein>
    <submittedName>
        <fullName evidence="12">Extended synaptotagmin-3 (E-Syt3)</fullName>
    </submittedName>
</protein>
<dbReference type="CDD" id="cd21670">
    <property type="entry name" value="SMP_ESyt"/>
    <property type="match status" value="1"/>
</dbReference>
<evidence type="ECO:0000256" key="3">
    <source>
        <dbReference type="ARBA" id="ARBA00023055"/>
    </source>
</evidence>
<keyword evidence="5" id="KW-0472">Membrane</keyword>
<dbReference type="InterPro" id="IPR035892">
    <property type="entry name" value="C2_domain_sf"/>
</dbReference>
<evidence type="ECO:0000259" key="7">
    <source>
        <dbReference type="PROSITE" id="PS50004"/>
    </source>
</evidence>
<dbReference type="SMART" id="SM00239">
    <property type="entry name" value="C2"/>
    <property type="match status" value="1"/>
</dbReference>
<dbReference type="Pfam" id="PF00168">
    <property type="entry name" value="C2"/>
    <property type="match status" value="1"/>
</dbReference>
<reference evidence="11" key="2">
    <citation type="submission" date="2024-04" db="EMBL/GenBank/DDBJ databases">
        <authorList>
            <person name="Chen Y."/>
            <person name="Shah S."/>
            <person name="Dougan E. K."/>
            <person name="Thang M."/>
            <person name="Chan C."/>
        </authorList>
    </citation>
    <scope>NUCLEOTIDE SEQUENCE [LARGE SCALE GENOMIC DNA]</scope>
</reference>
<dbReference type="EMBL" id="CAMXCT010001216">
    <property type="protein sequence ID" value="CAI3987899.1"/>
    <property type="molecule type" value="Genomic_DNA"/>
</dbReference>
<feature type="domain" description="EF-hand" evidence="8">
    <location>
        <begin position="1131"/>
        <end position="1166"/>
    </location>
</feature>
<feature type="compositionally biased region" description="Acidic residues" evidence="6">
    <location>
        <begin position="985"/>
        <end position="997"/>
    </location>
</feature>
<feature type="compositionally biased region" description="Low complexity" evidence="6">
    <location>
        <begin position="681"/>
        <end position="692"/>
    </location>
</feature>
<dbReference type="GO" id="GO:0016020">
    <property type="term" value="C:membrane"/>
    <property type="evidence" value="ECO:0007669"/>
    <property type="project" value="UniProtKB-SubCell"/>
</dbReference>
<evidence type="ECO:0000259" key="9">
    <source>
        <dbReference type="PROSITE" id="PS51847"/>
    </source>
</evidence>
<dbReference type="InterPro" id="IPR018247">
    <property type="entry name" value="EF_Hand_1_Ca_BS"/>
</dbReference>
<evidence type="ECO:0000256" key="1">
    <source>
        <dbReference type="ARBA" id="ARBA00004370"/>
    </source>
</evidence>
<dbReference type="EMBL" id="CAMXCT020001216">
    <property type="protein sequence ID" value="CAL1141274.1"/>
    <property type="molecule type" value="Genomic_DNA"/>
</dbReference>
<reference evidence="10" key="1">
    <citation type="submission" date="2022-10" db="EMBL/GenBank/DDBJ databases">
        <authorList>
            <person name="Chen Y."/>
            <person name="Dougan E. K."/>
            <person name="Chan C."/>
            <person name="Rhodes N."/>
            <person name="Thang M."/>
        </authorList>
    </citation>
    <scope>NUCLEOTIDE SEQUENCE</scope>
</reference>
<keyword evidence="2" id="KW-0813">Transport</keyword>
<feature type="region of interest" description="Disordered" evidence="6">
    <location>
        <begin position="681"/>
        <end position="744"/>
    </location>
</feature>
<evidence type="ECO:0000313" key="11">
    <source>
        <dbReference type="EMBL" id="CAL1141274.1"/>
    </source>
</evidence>
<evidence type="ECO:0000256" key="2">
    <source>
        <dbReference type="ARBA" id="ARBA00022448"/>
    </source>
</evidence>
<proteinExistence type="predicted"/>
<dbReference type="PANTHER" id="PTHR45761:SF1">
    <property type="entry name" value="EXTENDED SYNAPTOTAGMIN-LIKE PROTEIN 2, ISOFORM C"/>
    <property type="match status" value="1"/>
</dbReference>
<feature type="domain" description="SMP-LTD" evidence="9">
    <location>
        <begin position="1202"/>
        <end position="1397"/>
    </location>
</feature>
<dbReference type="GO" id="GO:0008289">
    <property type="term" value="F:lipid binding"/>
    <property type="evidence" value="ECO:0007669"/>
    <property type="project" value="UniProtKB-KW"/>
</dbReference>
<dbReference type="InterPro" id="IPR000008">
    <property type="entry name" value="C2_dom"/>
</dbReference>
<dbReference type="PROSITE" id="PS50004">
    <property type="entry name" value="C2"/>
    <property type="match status" value="1"/>
</dbReference>
<feature type="compositionally biased region" description="Low complexity" evidence="6">
    <location>
        <begin position="703"/>
        <end position="717"/>
    </location>
</feature>
<dbReference type="PROSITE" id="PS50222">
    <property type="entry name" value="EF_HAND_2"/>
    <property type="match status" value="1"/>
</dbReference>
<name>A0A9P1CAD2_9DINO</name>
<dbReference type="InterPro" id="IPR002048">
    <property type="entry name" value="EF_hand_dom"/>
</dbReference>
<comment type="subcellular location">
    <subcellularLocation>
        <location evidence="1">Membrane</location>
    </subcellularLocation>
</comment>
<evidence type="ECO:0000259" key="8">
    <source>
        <dbReference type="PROSITE" id="PS50222"/>
    </source>
</evidence>
<keyword evidence="13" id="KW-1185">Reference proteome</keyword>
<dbReference type="GO" id="GO:0005509">
    <property type="term" value="F:calcium ion binding"/>
    <property type="evidence" value="ECO:0007669"/>
    <property type="project" value="InterPro"/>
</dbReference>
<sequence length="1805" mass="189298">MIIVNDLPVSEPYDFAVNGEGHVYERARNVPFDRAGCSDGKALGLPVLPSKAGKKAHTHHDWFPASRGDTSCLETMKCSDVKDKLICLSSKDSELGLMKDSLHKGGDACVWCGGEPCTSGSDALCEAFDFLHRGEGHAFDDFLAEGNHKVAQCWHTPDHELDTECLTEKPEGCNRLDDPKQCLSSFDGRPYERVAGFRVKGQPCVWCGGEACTANNDNKCEPLDFVLNGGGYAFHPLGVPSTRSMAGCKSGHPLSLPLPAKTNVINLKQAAEQGGQSDEMTTAASGIHMVSNFGKDCWSECGQKSGFCNYCGEGNACCRHDETEGPKECQGPIHFYTWHHECIAPVKQTAGSAAAAAAAAAGAAGVAATVASQSLVNIGKDCWWECGQKSGMCPFCGNGNACCRKDYGEDAPRECKGSLTFTTWHHECVVPIHSTSSQLFQKLAAVGADASSLAAKKGMSPEEQVKQAALAIGRAAKAEGLSPQSAAQIAAAGAQEAAKKNQQSQEKQQQLAVMAAALAATEATKDDMSPQERAAEVGLAVAESASAAGMSLEEQMEAAASAIGTYASQAPLSPQEAAKVAAAGAQRAAHADGKAPEEGSALAATAAGIAAAKAGKGSGVGGVQLASLIATSALAASAGLAPEEKLKSVQEALRRTAEDTGLGAEALEKLAKQTVPAAAAGNTAGSAATSSSDHSKGSPYKQAEQAGRAAFDQAAAEHLSSEEQIAAAHKASKDAATAAGMSPEEAEKIADAVANAVSGGATEEMDPDLVVTIAPSATGKVVAGNNNGYPPLEETPAQRDAAEAGAAAARLSKADGQSAQRQLEAAAVAAGRAATNGGMDPVGAEEASRKAATLAGIKAGLSAAEAARLGTEAAEKAATSGAFTAQNWMTDKVPTTTTASTTTTTEEVMIGPIKARGSAKDATAVAKDTNATSVTDFHAHDHEHHDHTLLWVLLGVAVAMAVAAFICCTQSMKGSKRVARSGDVEVPDDEESSEELLEMAPPSPVTSIPKKGPRVPLPSRSERSRAQPEAVPLLPEAPAPAPAPPAPATHSRLSSAAVSVSSMSAAPVAVPARTNLAPALTPVPAYTYRPQTYVTSTPVTMPPVTVAAPIVTSPVTVTTGPVMPAASVASQPMARAQALFDVLDANHDGVLDANEFAQLRTLDGRRAQPPMPPMEPVTVAPVRTAEFGSVQTCAGLGQGWIKISSMNWTIVTANLELIYSRADFLQLFASCFPRALWPNATVALENYINQELTEKLQRDLPSPFNSIHFARFSLGQGVPSFGPIEVRRHSDSQVLIEVEIRYASAVDVLLKAGSSLSLGVKRLDFFGRLCLELKPLLDTWPIVGAVIVYFAAQPKLQLQFCGIVDAPLPGLAKRVQSAVDWLSSTLVLPNFKCLEITSDERLLSLAACTREPIGVLKVHACRGLNLAGANWKMGAVRNFTSNPYCVLRLGGTSIKTSTVKNSTNPDWPDEDAAYFIVHNREQELQVDVMDNDEGFLQRNFVGLLGRLRLSITQLLGPNPGGPGGRGLQRYKLDTKEVKSGLLHVDDPVNTGIPSELDLKFKWLDLASPGPAGAAAVERGEPQGMVLLELHQGTGFPEEAVKALRWKCWILEDQAVYSSNGKPPEHPDFQTSLPDCLHHVIDQLTARDADPAEIADIVEVDVDQVAQYLAAKAQHEQSEAKRKQDYGEVRCVELSWYETLALLVNDPAASISLSLVNSRGDVVGHLAPIKVKDVMSGAEKNAHETSRMLTIESTQPRAAGVSGVLSAWIFPACAPISKDRFRAVQMHVSASYRALAGAAATAATGT</sequence>
<dbReference type="OrthoDB" id="1029639at2759"/>
<dbReference type="PROSITE" id="PS51847">
    <property type="entry name" value="SMP"/>
    <property type="match status" value="1"/>
</dbReference>
<organism evidence="10">
    <name type="scientific">Cladocopium goreaui</name>
    <dbReference type="NCBI Taxonomy" id="2562237"/>
    <lineage>
        <taxon>Eukaryota</taxon>
        <taxon>Sar</taxon>
        <taxon>Alveolata</taxon>
        <taxon>Dinophyceae</taxon>
        <taxon>Suessiales</taxon>
        <taxon>Symbiodiniaceae</taxon>
        <taxon>Cladocopium</taxon>
    </lineage>
</organism>
<evidence type="ECO:0000256" key="4">
    <source>
        <dbReference type="ARBA" id="ARBA00023121"/>
    </source>
</evidence>
<dbReference type="GO" id="GO:0006869">
    <property type="term" value="P:lipid transport"/>
    <property type="evidence" value="ECO:0007669"/>
    <property type="project" value="UniProtKB-KW"/>
</dbReference>
<dbReference type="Proteomes" id="UP001152797">
    <property type="component" value="Unassembled WGS sequence"/>
</dbReference>
<dbReference type="PANTHER" id="PTHR45761">
    <property type="entry name" value="EXTENDED SYNAPTOTAGMIN-LIKE PROTEIN 2, ISOFORM C"/>
    <property type="match status" value="1"/>
</dbReference>
<evidence type="ECO:0000313" key="13">
    <source>
        <dbReference type="Proteomes" id="UP001152797"/>
    </source>
</evidence>
<keyword evidence="4" id="KW-0446">Lipid-binding</keyword>
<feature type="compositionally biased region" description="Low complexity" evidence="6">
    <location>
        <begin position="726"/>
        <end position="739"/>
    </location>
</feature>
<dbReference type="InterPro" id="IPR051634">
    <property type="entry name" value="Extended_Synaptotagmin"/>
</dbReference>
<accession>A0A9P1CAD2</accession>
<dbReference type="InterPro" id="IPR031468">
    <property type="entry name" value="SMP_LBD"/>
</dbReference>